<protein>
    <submittedName>
        <fullName evidence="2">Uncharacterized protein</fullName>
    </submittedName>
</protein>
<keyword evidence="1" id="KW-0472">Membrane</keyword>
<dbReference type="AlphaFoldDB" id="L7M1K3"/>
<organism evidence="2">
    <name type="scientific">Rhipicephalus pulchellus</name>
    <name type="common">Yellow backed tick</name>
    <name type="synonym">Dermacentor pulchellus</name>
    <dbReference type="NCBI Taxonomy" id="72859"/>
    <lineage>
        <taxon>Eukaryota</taxon>
        <taxon>Metazoa</taxon>
        <taxon>Ecdysozoa</taxon>
        <taxon>Arthropoda</taxon>
        <taxon>Chelicerata</taxon>
        <taxon>Arachnida</taxon>
        <taxon>Acari</taxon>
        <taxon>Parasitiformes</taxon>
        <taxon>Ixodida</taxon>
        <taxon>Ixodoidea</taxon>
        <taxon>Ixodidae</taxon>
        <taxon>Rhipicephalinae</taxon>
        <taxon>Rhipicephalus</taxon>
        <taxon>Rhipicephalus</taxon>
    </lineage>
</organism>
<evidence type="ECO:0000313" key="2">
    <source>
        <dbReference type="EMBL" id="JAA56974.1"/>
    </source>
</evidence>
<dbReference type="EMBL" id="GACK01008060">
    <property type="protein sequence ID" value="JAA56974.1"/>
    <property type="molecule type" value="mRNA"/>
</dbReference>
<proteinExistence type="evidence at transcript level"/>
<feature type="transmembrane region" description="Helical" evidence="1">
    <location>
        <begin position="116"/>
        <end position="138"/>
    </location>
</feature>
<sequence length="141" mass="16376">MRSLAQQVILAQDGAIGAALPPLQAVQTQAQENIVKRPQTLLIEKPYSGGKEGRGKNKRHLRTRGAKREGSVELGSFLFFLRFSLSFLLYFFLFLCFRFTCIFFSLFLLIYSSLFLYLFLSLFLFLYFPFSLYIFCLLPHF</sequence>
<accession>L7M1K3</accession>
<reference evidence="2" key="2">
    <citation type="journal article" date="2015" name="J. Proteomics">
        <title>Sexual differences in the sialomes of the zebra tick, Rhipicephalus pulchellus.</title>
        <authorList>
            <person name="Tan A.W."/>
            <person name="Francischetti I.M."/>
            <person name="Slovak M."/>
            <person name="Kini R.M."/>
            <person name="Ribeiro J.M."/>
        </authorList>
    </citation>
    <scope>NUCLEOTIDE SEQUENCE</scope>
    <source>
        <tissue evidence="2">Salivary gland</tissue>
    </source>
</reference>
<reference evidence="2" key="1">
    <citation type="submission" date="2012-11" db="EMBL/GenBank/DDBJ databases">
        <authorList>
            <person name="Lucero-Rivera Y.E."/>
            <person name="Tovar-Ramirez D."/>
        </authorList>
    </citation>
    <scope>NUCLEOTIDE SEQUENCE</scope>
    <source>
        <tissue evidence="2">Salivary gland</tissue>
    </source>
</reference>
<keyword evidence="1" id="KW-1133">Transmembrane helix</keyword>
<keyword evidence="1" id="KW-0812">Transmembrane</keyword>
<name>L7M1K3_RHIPC</name>
<feature type="transmembrane region" description="Helical" evidence="1">
    <location>
        <begin position="87"/>
        <end position="110"/>
    </location>
</feature>
<evidence type="ECO:0000256" key="1">
    <source>
        <dbReference type="SAM" id="Phobius"/>
    </source>
</evidence>